<evidence type="ECO:0000313" key="1">
    <source>
        <dbReference type="EMBL" id="MBX70826.1"/>
    </source>
</evidence>
<dbReference type="AlphaFoldDB" id="A0A2P2QV05"/>
<sequence>MLLDSTETTLYAGQAAKVKLLFGKRNYKKVEKNRNITKVKQIKIEKK</sequence>
<name>A0A2P2QV05_RHIMU</name>
<dbReference type="EMBL" id="GGEC01090342">
    <property type="protein sequence ID" value="MBX70826.1"/>
    <property type="molecule type" value="Transcribed_RNA"/>
</dbReference>
<organism evidence="1">
    <name type="scientific">Rhizophora mucronata</name>
    <name type="common">Asiatic mangrove</name>
    <dbReference type="NCBI Taxonomy" id="61149"/>
    <lineage>
        <taxon>Eukaryota</taxon>
        <taxon>Viridiplantae</taxon>
        <taxon>Streptophyta</taxon>
        <taxon>Embryophyta</taxon>
        <taxon>Tracheophyta</taxon>
        <taxon>Spermatophyta</taxon>
        <taxon>Magnoliopsida</taxon>
        <taxon>eudicotyledons</taxon>
        <taxon>Gunneridae</taxon>
        <taxon>Pentapetalae</taxon>
        <taxon>rosids</taxon>
        <taxon>fabids</taxon>
        <taxon>Malpighiales</taxon>
        <taxon>Rhizophoraceae</taxon>
        <taxon>Rhizophora</taxon>
    </lineage>
</organism>
<proteinExistence type="predicted"/>
<accession>A0A2P2QV05</accession>
<protein>
    <submittedName>
        <fullName evidence="1">Uncharacterized protein</fullName>
    </submittedName>
</protein>
<reference evidence="1" key="1">
    <citation type="submission" date="2018-02" db="EMBL/GenBank/DDBJ databases">
        <title>Rhizophora mucronata_Transcriptome.</title>
        <authorList>
            <person name="Meera S.P."/>
            <person name="Sreeshan A."/>
            <person name="Augustine A."/>
        </authorList>
    </citation>
    <scope>NUCLEOTIDE SEQUENCE</scope>
    <source>
        <tissue evidence="1">Leaf</tissue>
    </source>
</reference>